<dbReference type="Gene3D" id="3.10.180.10">
    <property type="entry name" value="2,3-Dihydroxybiphenyl 1,2-Dioxygenase, domain 1"/>
    <property type="match status" value="1"/>
</dbReference>
<dbReference type="InterPro" id="IPR037523">
    <property type="entry name" value="VOC_core"/>
</dbReference>
<dbReference type="InterPro" id="IPR052164">
    <property type="entry name" value="Anthracycline_SecMetBiosynth"/>
</dbReference>
<reference evidence="2 3" key="1">
    <citation type="journal article" date="2014" name="Genome Announc.">
        <title>Draft Genome Sequence of the Antitrypanosomally Active Sponge-Associated Bacterium Actinokineospora sp. Strain EG49.</title>
        <authorList>
            <person name="Harjes J."/>
            <person name="Ryu T."/>
            <person name="Abdelmohsen U.R."/>
            <person name="Moitinho-Silva L."/>
            <person name="Horn H."/>
            <person name="Ravasi T."/>
            <person name="Hentschel U."/>
        </authorList>
    </citation>
    <scope>NUCLEOTIDE SEQUENCE [LARGE SCALE GENOMIC DNA]</scope>
    <source>
        <strain evidence="2 3">EG49</strain>
    </source>
</reference>
<evidence type="ECO:0000313" key="2">
    <source>
        <dbReference type="EMBL" id="EWC63343.1"/>
    </source>
</evidence>
<feature type="domain" description="VOC" evidence="1">
    <location>
        <begin position="19"/>
        <end position="130"/>
    </location>
</feature>
<dbReference type="InterPro" id="IPR004360">
    <property type="entry name" value="Glyas_Fos-R_dOase_dom"/>
</dbReference>
<dbReference type="PROSITE" id="PS51819">
    <property type="entry name" value="VOC"/>
    <property type="match status" value="1"/>
</dbReference>
<dbReference type="OrthoDB" id="9793039at2"/>
<keyword evidence="3" id="KW-1185">Reference proteome</keyword>
<dbReference type="SUPFAM" id="SSF54593">
    <property type="entry name" value="Glyoxalase/Bleomycin resistance protein/Dihydroxybiphenyl dioxygenase"/>
    <property type="match status" value="1"/>
</dbReference>
<protein>
    <recommendedName>
        <fullName evidence="1">VOC domain-containing protein</fullName>
    </recommendedName>
</protein>
<organism evidence="2 3">
    <name type="scientific">Actinokineospora spheciospongiae</name>
    <dbReference type="NCBI Taxonomy" id="909613"/>
    <lineage>
        <taxon>Bacteria</taxon>
        <taxon>Bacillati</taxon>
        <taxon>Actinomycetota</taxon>
        <taxon>Actinomycetes</taxon>
        <taxon>Pseudonocardiales</taxon>
        <taxon>Pseudonocardiaceae</taxon>
        <taxon>Actinokineospora</taxon>
    </lineage>
</organism>
<dbReference type="PANTHER" id="PTHR33993">
    <property type="entry name" value="GLYOXALASE-RELATED"/>
    <property type="match status" value="1"/>
</dbReference>
<evidence type="ECO:0000313" key="3">
    <source>
        <dbReference type="Proteomes" id="UP000019277"/>
    </source>
</evidence>
<dbReference type="Proteomes" id="UP000019277">
    <property type="component" value="Unassembled WGS sequence"/>
</dbReference>
<evidence type="ECO:0000259" key="1">
    <source>
        <dbReference type="PROSITE" id="PS51819"/>
    </source>
</evidence>
<dbReference type="RefSeq" id="WP_052020811.1">
    <property type="nucleotide sequence ID" value="NZ_AYXG01000048.1"/>
</dbReference>
<dbReference type="EMBL" id="AYXG01000048">
    <property type="protein sequence ID" value="EWC63343.1"/>
    <property type="molecule type" value="Genomic_DNA"/>
</dbReference>
<proteinExistence type="predicted"/>
<name>W7ISL7_9PSEU</name>
<dbReference type="Pfam" id="PF00903">
    <property type="entry name" value="Glyoxalase"/>
    <property type="match status" value="1"/>
</dbReference>
<accession>W7ISL7</accession>
<dbReference type="PANTHER" id="PTHR33993:SF14">
    <property type="entry name" value="GB|AAF24581.1"/>
    <property type="match status" value="1"/>
</dbReference>
<dbReference type="InterPro" id="IPR029068">
    <property type="entry name" value="Glyas_Bleomycin-R_OHBP_Dase"/>
</dbReference>
<dbReference type="STRING" id="909613.UO65_1341"/>
<dbReference type="CDD" id="cd07247">
    <property type="entry name" value="SgaA_N_like"/>
    <property type="match status" value="1"/>
</dbReference>
<sequence length="135" mass="14526">MTATENDTVAAQPDAAEGKVVFWHLRTTDITRAKAFYEGLFGWAFQEINPLTYAVQAGGGLMGCLVETDEKPGPVASSVLYTHVGDLPGKLERALELGAEVVTEPLNVYGTKAFADLRDPTGTVFGLWTETFKAS</sequence>
<comment type="caution">
    <text evidence="2">The sequence shown here is derived from an EMBL/GenBank/DDBJ whole genome shotgun (WGS) entry which is preliminary data.</text>
</comment>
<gene>
    <name evidence="2" type="ORF">UO65_1341</name>
</gene>
<dbReference type="AlphaFoldDB" id="W7ISL7"/>